<comment type="caution">
    <text evidence="2">The sequence shown here is derived from an EMBL/GenBank/DDBJ whole genome shotgun (WGS) entry which is preliminary data.</text>
</comment>
<protein>
    <recommendedName>
        <fullName evidence="4">Membrane protein YkvI</fullName>
    </recommendedName>
</protein>
<evidence type="ECO:0000313" key="2">
    <source>
        <dbReference type="EMBL" id="MDC3417717.1"/>
    </source>
</evidence>
<feature type="transmembrane region" description="Helical" evidence="1">
    <location>
        <begin position="110"/>
        <end position="127"/>
    </location>
</feature>
<dbReference type="AlphaFoldDB" id="A0A9X3WDL9"/>
<dbReference type="Proteomes" id="UP001145069">
    <property type="component" value="Unassembled WGS sequence"/>
</dbReference>
<keyword evidence="1" id="KW-0812">Transmembrane</keyword>
<evidence type="ECO:0008006" key="4">
    <source>
        <dbReference type="Google" id="ProtNLM"/>
    </source>
</evidence>
<feature type="transmembrane region" description="Helical" evidence="1">
    <location>
        <begin position="38"/>
        <end position="56"/>
    </location>
</feature>
<sequence length="341" mass="38084">MWKSGIKWMFLIVGTTIGAGYASGRELWQFFGAESGLAIILFGFLFALSCHVILTISKKRQSSDYLPVLREIVGEKLAYLYDWMIIIYLFTTTVIMLAGSGATLQAFHFPNWWGILVISIPLILVFVWDIDGVLSFNSFILPLLIVGLLSVLLTFALQQDLSFIPNLTKQSNWTAAFPFTALNILPLIAVLGAIGNEVKGKGEIWIASVGSGLILGLISYIYNNSLIQISEQVLLYEIPLFAILHHYPYVMFLFISILLWLAIFTTAVSGTLGLVTRIRTMLKLPLWVLAGAIVLIMLPLTKIGFATLIEYLYPLYGLLNLYVLSALILYPILNRYKTGEK</sequence>
<feature type="transmembrane region" description="Helical" evidence="1">
    <location>
        <begin position="286"/>
        <end position="309"/>
    </location>
</feature>
<feature type="transmembrane region" description="Helical" evidence="1">
    <location>
        <begin position="77"/>
        <end position="98"/>
    </location>
</feature>
<reference evidence="2" key="1">
    <citation type="submission" date="2022-06" db="EMBL/GenBank/DDBJ databases">
        <title>Aquibacillus sp. a new bacterium isolated from soil saline samples.</title>
        <authorList>
            <person name="Galisteo C."/>
            <person name="De La Haba R."/>
            <person name="Sanchez-Porro C."/>
            <person name="Ventosa A."/>
        </authorList>
    </citation>
    <scope>NUCLEOTIDE SEQUENCE</scope>
    <source>
        <strain evidence="2">3ASR75-54</strain>
    </source>
</reference>
<dbReference type="EMBL" id="JAMQKC010000013">
    <property type="protein sequence ID" value="MDC3417717.1"/>
    <property type="molecule type" value="Genomic_DNA"/>
</dbReference>
<gene>
    <name evidence="2" type="ORF">NC799_12490</name>
</gene>
<keyword evidence="1" id="KW-1133">Transmembrane helix</keyword>
<feature type="transmembrane region" description="Helical" evidence="1">
    <location>
        <begin position="249"/>
        <end position="274"/>
    </location>
</feature>
<dbReference type="PANTHER" id="PTHR37814:SF1">
    <property type="entry name" value="MEMBRANE PROTEIN"/>
    <property type="match status" value="1"/>
</dbReference>
<feature type="transmembrane region" description="Helical" evidence="1">
    <location>
        <begin position="315"/>
        <end position="333"/>
    </location>
</feature>
<keyword evidence="1" id="KW-0472">Membrane</keyword>
<evidence type="ECO:0000256" key="1">
    <source>
        <dbReference type="SAM" id="Phobius"/>
    </source>
</evidence>
<organism evidence="2 3">
    <name type="scientific">Aquibacillus salsiterrae</name>
    <dbReference type="NCBI Taxonomy" id="2950439"/>
    <lineage>
        <taxon>Bacteria</taxon>
        <taxon>Bacillati</taxon>
        <taxon>Bacillota</taxon>
        <taxon>Bacilli</taxon>
        <taxon>Bacillales</taxon>
        <taxon>Bacillaceae</taxon>
        <taxon>Aquibacillus</taxon>
    </lineage>
</organism>
<name>A0A9X3WDL9_9BACI</name>
<dbReference type="RefSeq" id="WP_272446789.1">
    <property type="nucleotide sequence ID" value="NZ_JAMQKC010000013.1"/>
</dbReference>
<feature type="transmembrane region" description="Helical" evidence="1">
    <location>
        <begin position="139"/>
        <end position="157"/>
    </location>
</feature>
<feature type="transmembrane region" description="Helical" evidence="1">
    <location>
        <begin position="204"/>
        <end position="222"/>
    </location>
</feature>
<feature type="transmembrane region" description="Helical" evidence="1">
    <location>
        <begin position="177"/>
        <end position="195"/>
    </location>
</feature>
<dbReference type="PANTHER" id="PTHR37814">
    <property type="entry name" value="CONSERVED MEMBRANE PROTEIN"/>
    <property type="match status" value="1"/>
</dbReference>
<keyword evidence="3" id="KW-1185">Reference proteome</keyword>
<proteinExistence type="predicted"/>
<accession>A0A9X3WDL9</accession>
<dbReference type="InterPro" id="IPR038728">
    <property type="entry name" value="YkvI-like"/>
</dbReference>
<evidence type="ECO:0000313" key="3">
    <source>
        <dbReference type="Proteomes" id="UP001145069"/>
    </source>
</evidence>